<evidence type="ECO:0000256" key="1">
    <source>
        <dbReference type="SAM" id="SignalP"/>
    </source>
</evidence>
<comment type="caution">
    <text evidence="2">The sequence shown here is derived from an EMBL/GenBank/DDBJ whole genome shotgun (WGS) entry which is preliminary data.</text>
</comment>
<name>A0ABR7WND0_9SPHI</name>
<dbReference type="SUPFAM" id="SSF82185">
    <property type="entry name" value="Histone H3 K4-specific methyltransferase SET7/9 N-terminal domain"/>
    <property type="match status" value="1"/>
</dbReference>
<accession>A0ABR7WND0</accession>
<dbReference type="EMBL" id="JACWMY010000003">
    <property type="protein sequence ID" value="MBD1363815.1"/>
    <property type="molecule type" value="Genomic_DNA"/>
</dbReference>
<feature type="chain" id="PRO_5046350055" description="MORN repeat protein" evidence="1">
    <location>
        <begin position="20"/>
        <end position="207"/>
    </location>
</feature>
<evidence type="ECO:0008006" key="4">
    <source>
        <dbReference type="Google" id="ProtNLM"/>
    </source>
</evidence>
<keyword evidence="3" id="KW-1185">Reference proteome</keyword>
<dbReference type="RefSeq" id="WP_191188478.1">
    <property type="nucleotide sequence ID" value="NZ_JACWMY010000003.1"/>
</dbReference>
<dbReference type="Pfam" id="PF07661">
    <property type="entry name" value="MORN_2"/>
    <property type="match status" value="2"/>
</dbReference>
<evidence type="ECO:0000313" key="3">
    <source>
        <dbReference type="Proteomes" id="UP000606600"/>
    </source>
</evidence>
<gene>
    <name evidence="2" type="ORF">IDJ77_08325</name>
</gene>
<keyword evidence="1" id="KW-0732">Signal</keyword>
<sequence>MKYFLIVFLSTILWLNGFAQEIPETVPTKVRINGADRNLVFEVKATAGHIITDTELNYYWYASNAVHNTRGGYSGKLLNGEYAVFFPGGSLKEQGGFKNGLTDGVWKSWTDQGLLISFITWAKGRKWGAFTTYDAAGKIVQQGNYINNLLDGELRNYISADSVQYLYYRNGVPVSKKPSIFSRLNPFSKSHARDSLKNKPANLVPPK</sequence>
<proteinExistence type="predicted"/>
<evidence type="ECO:0000313" key="2">
    <source>
        <dbReference type="EMBL" id="MBD1363815.1"/>
    </source>
</evidence>
<dbReference type="InterPro" id="IPR011652">
    <property type="entry name" value="MORN_2"/>
</dbReference>
<reference evidence="2 3" key="1">
    <citation type="submission" date="2020-09" db="EMBL/GenBank/DDBJ databases">
        <title>Novel species of Mucilaginibacter isolated from a glacier on the Tibetan Plateau.</title>
        <authorList>
            <person name="Liu Q."/>
            <person name="Xin Y.-H."/>
        </authorList>
    </citation>
    <scope>NUCLEOTIDE SEQUENCE [LARGE SCALE GENOMIC DNA]</scope>
    <source>
        <strain evidence="2 3">ZT4R22</strain>
    </source>
</reference>
<feature type="signal peptide" evidence="1">
    <location>
        <begin position="1"/>
        <end position="19"/>
    </location>
</feature>
<dbReference type="Gene3D" id="3.90.930.1">
    <property type="match status" value="1"/>
</dbReference>
<dbReference type="Proteomes" id="UP000606600">
    <property type="component" value="Unassembled WGS sequence"/>
</dbReference>
<protein>
    <recommendedName>
        <fullName evidence="4">MORN repeat protein</fullName>
    </recommendedName>
</protein>
<organism evidence="2 3">
    <name type="scientific">Mucilaginibacter pankratovii</name>
    <dbReference type="NCBI Taxonomy" id="2772110"/>
    <lineage>
        <taxon>Bacteria</taxon>
        <taxon>Pseudomonadati</taxon>
        <taxon>Bacteroidota</taxon>
        <taxon>Sphingobacteriia</taxon>
        <taxon>Sphingobacteriales</taxon>
        <taxon>Sphingobacteriaceae</taxon>
        <taxon>Mucilaginibacter</taxon>
    </lineage>
</organism>